<evidence type="ECO:0000313" key="2">
    <source>
        <dbReference type="Proteomes" id="UP001304650"/>
    </source>
</evidence>
<reference evidence="1" key="1">
    <citation type="submission" date="2022-02" db="EMBL/GenBank/DDBJ databases">
        <title>Paenibacillus sp. MBLB1832 Whole Genome Shotgun Sequencing.</title>
        <authorList>
            <person name="Hwang C.Y."/>
            <person name="Cho E.-S."/>
            <person name="Seo M.-J."/>
        </authorList>
    </citation>
    <scope>NUCLEOTIDE SEQUENCE</scope>
    <source>
        <strain evidence="1">MBLB1832</strain>
    </source>
</reference>
<organism evidence="1 2">
    <name type="scientific">Paenibacillus roseopurpureus</name>
    <dbReference type="NCBI Taxonomy" id="2918901"/>
    <lineage>
        <taxon>Bacteria</taxon>
        <taxon>Bacillati</taxon>
        <taxon>Bacillota</taxon>
        <taxon>Bacilli</taxon>
        <taxon>Bacillales</taxon>
        <taxon>Paenibacillaceae</taxon>
        <taxon>Paenibacillus</taxon>
    </lineage>
</organism>
<dbReference type="AlphaFoldDB" id="A0AA96LTB7"/>
<sequence>MKKLFTLVFTVILICNLGINFYQYKRLVHSYNVVADKFIFQLDKAKQSAEGIQKTIDESQLSLYADDLWYAPDHIADYGSLLDSMVQNSTSYKSILSHVGTDLANFTLDVWSKNGLKQPIRSGNNPLPSPVDTAKLKEVYTIFRNHFTDSIIRHTDYEKQRQALLDAHQEIKSKGLDQLLKNPTMFDMGM</sequence>
<evidence type="ECO:0000313" key="1">
    <source>
        <dbReference type="EMBL" id="WNR46904.1"/>
    </source>
</evidence>
<protein>
    <submittedName>
        <fullName evidence="1">Uncharacterized protein</fullName>
    </submittedName>
</protein>
<dbReference type="EMBL" id="CP130319">
    <property type="protein sequence ID" value="WNR46904.1"/>
    <property type="molecule type" value="Genomic_DNA"/>
</dbReference>
<keyword evidence="2" id="KW-1185">Reference proteome</keyword>
<dbReference type="RefSeq" id="WP_314805346.1">
    <property type="nucleotide sequence ID" value="NZ_CP130319.1"/>
</dbReference>
<dbReference type="Proteomes" id="UP001304650">
    <property type="component" value="Chromosome"/>
</dbReference>
<name>A0AA96LTB7_9BACL</name>
<dbReference type="KEGG" id="proo:MJB10_12690"/>
<proteinExistence type="predicted"/>
<gene>
    <name evidence="1" type="ORF">MJB10_12690</name>
</gene>
<accession>A0AA96LTB7</accession>